<comment type="caution">
    <text evidence="3">The sequence shown here is derived from an EMBL/GenBank/DDBJ whole genome shotgun (WGS) entry which is preliminary data.</text>
</comment>
<evidence type="ECO:0000256" key="1">
    <source>
        <dbReference type="SAM" id="MobiDB-lite"/>
    </source>
</evidence>
<dbReference type="AlphaFoldDB" id="A0A8J3YEY8"/>
<accession>A0A8J3YEY8</accession>
<dbReference type="RefSeq" id="WP_203897435.1">
    <property type="nucleotide sequence ID" value="NZ_BOPF01000002.1"/>
</dbReference>
<gene>
    <name evidence="3" type="ORF">Val02_07950</name>
</gene>
<feature type="domain" description="DUF4132" evidence="2">
    <location>
        <begin position="624"/>
        <end position="798"/>
    </location>
</feature>
<feature type="region of interest" description="Disordered" evidence="1">
    <location>
        <begin position="287"/>
        <end position="403"/>
    </location>
</feature>
<organism evidence="3 4">
    <name type="scientific">Virgisporangium aliadipatigenens</name>
    <dbReference type="NCBI Taxonomy" id="741659"/>
    <lineage>
        <taxon>Bacteria</taxon>
        <taxon>Bacillati</taxon>
        <taxon>Actinomycetota</taxon>
        <taxon>Actinomycetes</taxon>
        <taxon>Micromonosporales</taxon>
        <taxon>Micromonosporaceae</taxon>
        <taxon>Virgisporangium</taxon>
    </lineage>
</organism>
<evidence type="ECO:0000259" key="2">
    <source>
        <dbReference type="Pfam" id="PF13569"/>
    </source>
</evidence>
<keyword evidence="4" id="KW-1185">Reference proteome</keyword>
<name>A0A8J3YEY8_9ACTN</name>
<evidence type="ECO:0000313" key="4">
    <source>
        <dbReference type="Proteomes" id="UP000619260"/>
    </source>
</evidence>
<evidence type="ECO:0000313" key="3">
    <source>
        <dbReference type="EMBL" id="GIJ43909.1"/>
    </source>
</evidence>
<proteinExistence type="predicted"/>
<dbReference type="EMBL" id="BOPF01000002">
    <property type="protein sequence ID" value="GIJ43909.1"/>
    <property type="molecule type" value="Genomic_DNA"/>
</dbReference>
<protein>
    <recommendedName>
        <fullName evidence="2">DUF4132 domain-containing protein</fullName>
    </recommendedName>
</protein>
<dbReference type="Pfam" id="PF13569">
    <property type="entry name" value="DUF4132"/>
    <property type="match status" value="1"/>
</dbReference>
<dbReference type="InterPro" id="IPR025406">
    <property type="entry name" value="DUF4132"/>
</dbReference>
<feature type="compositionally biased region" description="Low complexity" evidence="1">
    <location>
        <begin position="392"/>
        <end position="403"/>
    </location>
</feature>
<dbReference type="Proteomes" id="UP000619260">
    <property type="component" value="Unassembled WGS sequence"/>
</dbReference>
<sequence>MSVVGRDDGEIKRAPVVRGDLRLPGLLLRPPWTVDRPAARPPMMPGLRCPDAVCLSWEPGERAGWWEFAAAVGVPRRRPDWESVAARQRDGVLEPLWQAAFFLHGPADLARPLVGAWLPDWSGDTGRWARAALARFGLDAVPFALAVAHDGPGCAEVLLPLTGPPVATLVARWLGRADGEERRRVARAWLRRHPMAAARALVPHALGRISVERHMAGRALRALVAAGHRPTVEEAAASYGAPADEAVRRLLDADLFAALPVRVPGLPDWAEPDRHPAIRLRDTDTAGHTGTAFLHGTDGVPPVRGDTERRGADRVPPARGDAARRRADGVPSPRGDAGRRGAGDMPPAFGDAARRAVDGVSSVRDGAGRRGGGDMPPAFGEAAGRGGGDGPGSPDDGVVRGVDSVRQGGSVVGLSVGGAASRAGAIALRGGGVLSARATRHLTVMLAMSRPGAPYPGVAQAAAACDPASLAAFGWSLFRDWLACHSPPEGAWTLLALGLIGDDTTVRRLAPYVRRWPGRASPARAVTALEAIAAIGSDVALRHLHLLAGRAENPGIRARAGALLAETAAARGLTGERLADRLVPDAGLDADGGMSLDYGPRRFRVGLDAKLRPFVVDAAGERASEPPPPAFGDDPQRVAAARDRFARLRHELRTLGADEIRRMQRAMVDGRRWGGAEFREFVVRHPLLRHVAHGLVWGVFDGAGAATGTFRLVAGEPVDVHGRPFPVSDTARVGVAHPVHLDGVARRWAEVLKVQPFAQLRREVGRLRPDEERRTVLVRYAGRTMPASHLSALRWHGWRPGEALDDGLRHWIERDLPGGLSAVATVAPPLAAGLADGGDRTLTGVAVLGRHDDRSAPGGGLPWGEVDPVLVAEILRDLDRAVP</sequence>
<reference evidence="3" key="1">
    <citation type="submission" date="2021-01" db="EMBL/GenBank/DDBJ databases">
        <title>Whole genome shotgun sequence of Virgisporangium aliadipatigenens NBRC 105644.</title>
        <authorList>
            <person name="Komaki H."/>
            <person name="Tamura T."/>
        </authorList>
    </citation>
    <scope>NUCLEOTIDE SEQUENCE</scope>
    <source>
        <strain evidence="3">NBRC 105644</strain>
    </source>
</reference>